<keyword evidence="2" id="KW-1185">Reference proteome</keyword>
<evidence type="ECO:0000313" key="1">
    <source>
        <dbReference type="EMBL" id="KAL3105736.1"/>
    </source>
</evidence>
<evidence type="ECO:0000313" key="2">
    <source>
        <dbReference type="Proteomes" id="UP001620626"/>
    </source>
</evidence>
<sequence length="127" mass="14491">MRAPKKPGRAFLSACDESNGMAIDRGQVSVDAPAEKFGPRVRKNPKTGKYEVQAILATTTYKKDWQLRRIFYVGCWIFKAIRGEEVPEEIAEKLRTNPEYISLMNELRRNVDIRTTPIRFSSTLAAI</sequence>
<proteinExistence type="predicted"/>
<protein>
    <submittedName>
        <fullName evidence="1">Uncharacterized protein</fullName>
    </submittedName>
</protein>
<gene>
    <name evidence="1" type="ORF">niasHT_020897</name>
</gene>
<dbReference type="AlphaFoldDB" id="A0ABD2KS16"/>
<comment type="caution">
    <text evidence="1">The sequence shown here is derived from an EMBL/GenBank/DDBJ whole genome shotgun (WGS) entry which is preliminary data.</text>
</comment>
<accession>A0ABD2KS16</accession>
<organism evidence="1 2">
    <name type="scientific">Heterodera trifolii</name>
    <dbReference type="NCBI Taxonomy" id="157864"/>
    <lineage>
        <taxon>Eukaryota</taxon>
        <taxon>Metazoa</taxon>
        <taxon>Ecdysozoa</taxon>
        <taxon>Nematoda</taxon>
        <taxon>Chromadorea</taxon>
        <taxon>Rhabditida</taxon>
        <taxon>Tylenchina</taxon>
        <taxon>Tylenchomorpha</taxon>
        <taxon>Tylenchoidea</taxon>
        <taxon>Heteroderidae</taxon>
        <taxon>Heteroderinae</taxon>
        <taxon>Heterodera</taxon>
    </lineage>
</organism>
<dbReference type="Proteomes" id="UP001620626">
    <property type="component" value="Unassembled WGS sequence"/>
</dbReference>
<dbReference type="EMBL" id="JBICBT010000677">
    <property type="protein sequence ID" value="KAL3105736.1"/>
    <property type="molecule type" value="Genomic_DNA"/>
</dbReference>
<name>A0ABD2KS16_9BILA</name>
<reference evidence="1 2" key="1">
    <citation type="submission" date="2024-10" db="EMBL/GenBank/DDBJ databases">
        <authorList>
            <person name="Kim D."/>
        </authorList>
    </citation>
    <scope>NUCLEOTIDE SEQUENCE [LARGE SCALE GENOMIC DNA]</scope>
    <source>
        <strain evidence="1">BH-2024</strain>
    </source>
</reference>